<dbReference type="InterPro" id="IPR036849">
    <property type="entry name" value="Enolase-like_C_sf"/>
</dbReference>
<keyword evidence="7" id="KW-1185">Reference proteome</keyword>
<dbReference type="RefSeq" id="WP_114283005.1">
    <property type="nucleotide sequence ID" value="NZ_PSYR01000002.1"/>
</dbReference>
<comment type="cofactor">
    <cofactor evidence="1">
        <name>Mg(2+)</name>
        <dbReference type="ChEBI" id="CHEBI:18420"/>
    </cofactor>
</comment>
<dbReference type="SUPFAM" id="SSF54826">
    <property type="entry name" value="Enolase N-terminal domain-like"/>
    <property type="match status" value="1"/>
</dbReference>
<evidence type="ECO:0000256" key="3">
    <source>
        <dbReference type="ARBA" id="ARBA00022842"/>
    </source>
</evidence>
<dbReference type="InterPro" id="IPR046945">
    <property type="entry name" value="RHMD-like"/>
</dbReference>
<evidence type="ECO:0000256" key="4">
    <source>
        <dbReference type="SAM" id="MobiDB-lite"/>
    </source>
</evidence>
<sequence>MAVAPSFPVLQDCDVFAIPGAWSAMTQTLLTMRRPGIGDAARPAIDCALWVLKARILDVALVTLLDRKHAALPTYGSDGLTSYPRDPRVDARRHWARRVLPVLKMKRGRVPEPDVARMAAVRDAIGLATALFVDADGAYGRKPVPDGVMAFVKPRRSGPEEPVSSEDLAGLRLVSDRAPPGPDVRAGEYAYDLFAARRLTGPMPRNVLQADVTRGDDVSGFLRRDALCQAHCVPFSSHTPPAIHWPICVAGPRIRHGQYFPDSTLIESVIFDQSLPPDADLLVSDLLRSGPGWEVKETREPMSFPDHLPETTRVHRPRLSAET</sequence>
<comment type="caution">
    <text evidence="6">The sequence shown here is derived from an EMBL/GenBank/DDBJ whole genome shotgun (WGS) entry which is preliminary data.</text>
</comment>
<evidence type="ECO:0000313" key="7">
    <source>
        <dbReference type="Proteomes" id="UP000253250"/>
    </source>
</evidence>
<evidence type="ECO:0000256" key="1">
    <source>
        <dbReference type="ARBA" id="ARBA00001946"/>
    </source>
</evidence>
<dbReference type="InterPro" id="IPR029017">
    <property type="entry name" value="Enolase-like_N"/>
</dbReference>
<dbReference type="GO" id="GO:0016836">
    <property type="term" value="F:hydro-lyase activity"/>
    <property type="evidence" value="ECO:0007669"/>
    <property type="project" value="TreeGrafter"/>
</dbReference>
<organism evidence="6 7">
    <name type="scientific">Acidiferrobacter thiooxydans</name>
    <dbReference type="NCBI Taxonomy" id="163359"/>
    <lineage>
        <taxon>Bacteria</taxon>
        <taxon>Pseudomonadati</taxon>
        <taxon>Pseudomonadota</taxon>
        <taxon>Gammaproteobacteria</taxon>
        <taxon>Acidiferrobacterales</taxon>
        <taxon>Acidiferrobacteraceae</taxon>
        <taxon>Acidiferrobacter</taxon>
    </lineage>
</organism>
<evidence type="ECO:0000256" key="2">
    <source>
        <dbReference type="ARBA" id="ARBA00022723"/>
    </source>
</evidence>
<keyword evidence="3" id="KW-0460">Magnesium</keyword>
<dbReference type="PANTHER" id="PTHR13794">
    <property type="entry name" value="ENOLASE SUPERFAMILY, MANDELATE RACEMASE"/>
    <property type="match status" value="1"/>
</dbReference>
<dbReference type="Gene3D" id="3.30.390.10">
    <property type="entry name" value="Enolase-like, N-terminal domain"/>
    <property type="match status" value="1"/>
</dbReference>
<feature type="compositionally biased region" description="Basic and acidic residues" evidence="4">
    <location>
        <begin position="307"/>
        <end position="323"/>
    </location>
</feature>
<dbReference type="InterPro" id="IPR029065">
    <property type="entry name" value="Enolase_C-like"/>
</dbReference>
<accession>A0A368HCH1</accession>
<dbReference type="Pfam" id="PF13378">
    <property type="entry name" value="MR_MLE_C"/>
    <property type="match status" value="1"/>
</dbReference>
<gene>
    <name evidence="6" type="ORF">C4900_09735</name>
</gene>
<feature type="domain" description="Enolase C-terminal" evidence="5">
    <location>
        <begin position="90"/>
        <end position="296"/>
    </location>
</feature>
<name>A0A368HCH1_9GAMM</name>
<dbReference type="Gene3D" id="3.20.20.120">
    <property type="entry name" value="Enolase-like C-terminal domain"/>
    <property type="match status" value="1"/>
</dbReference>
<evidence type="ECO:0000259" key="5">
    <source>
        <dbReference type="Pfam" id="PF13378"/>
    </source>
</evidence>
<protein>
    <submittedName>
        <fullName evidence="6">Mandelate racemase</fullName>
    </submittedName>
</protein>
<dbReference type="GO" id="GO:0016052">
    <property type="term" value="P:carbohydrate catabolic process"/>
    <property type="evidence" value="ECO:0007669"/>
    <property type="project" value="TreeGrafter"/>
</dbReference>
<feature type="region of interest" description="Disordered" evidence="4">
    <location>
        <begin position="297"/>
        <end position="323"/>
    </location>
</feature>
<evidence type="ECO:0000313" key="6">
    <source>
        <dbReference type="EMBL" id="RCN56133.1"/>
    </source>
</evidence>
<dbReference type="Proteomes" id="UP000253250">
    <property type="component" value="Unassembled WGS sequence"/>
</dbReference>
<dbReference type="EMBL" id="PSYR01000002">
    <property type="protein sequence ID" value="RCN56133.1"/>
    <property type="molecule type" value="Genomic_DNA"/>
</dbReference>
<keyword evidence="2" id="KW-0479">Metal-binding</keyword>
<dbReference type="AlphaFoldDB" id="A0A368HCH1"/>
<dbReference type="PANTHER" id="PTHR13794:SF58">
    <property type="entry name" value="MITOCHONDRIAL ENOLASE SUPERFAMILY MEMBER 1"/>
    <property type="match status" value="1"/>
</dbReference>
<dbReference type="SUPFAM" id="SSF51604">
    <property type="entry name" value="Enolase C-terminal domain-like"/>
    <property type="match status" value="1"/>
</dbReference>
<dbReference type="GO" id="GO:0000287">
    <property type="term" value="F:magnesium ion binding"/>
    <property type="evidence" value="ECO:0007669"/>
    <property type="project" value="TreeGrafter"/>
</dbReference>
<reference evidence="6 7" key="1">
    <citation type="submission" date="2018-02" db="EMBL/GenBank/DDBJ databases">
        <title>Insights into the biology of acidophilic members of the Acidiferrobacteraceae family derived from comparative genomic analyses.</title>
        <authorList>
            <person name="Issotta F."/>
            <person name="Thyssen C."/>
            <person name="Mena C."/>
            <person name="Moya A."/>
            <person name="Bellenberg S."/>
            <person name="Sproer C."/>
            <person name="Covarrubias P.C."/>
            <person name="Sand W."/>
            <person name="Quatrini R."/>
            <person name="Vera M."/>
        </authorList>
    </citation>
    <scope>NUCLEOTIDE SEQUENCE [LARGE SCALE GENOMIC DNA]</scope>
    <source>
        <strain evidence="7">m-1</strain>
    </source>
</reference>
<proteinExistence type="predicted"/>